<evidence type="ECO:0000256" key="1">
    <source>
        <dbReference type="SAM" id="SignalP"/>
    </source>
</evidence>
<dbReference type="Gene3D" id="2.60.40.10">
    <property type="entry name" value="Immunoglobulins"/>
    <property type="match status" value="1"/>
</dbReference>
<gene>
    <name evidence="2" type="ORF">LGH74_13415</name>
</gene>
<proteinExistence type="predicted"/>
<protein>
    <submittedName>
        <fullName evidence="2">T9SS type A sorting domain-containing protein</fullName>
    </submittedName>
</protein>
<dbReference type="NCBIfam" id="TIGR04183">
    <property type="entry name" value="Por_Secre_tail"/>
    <property type="match status" value="1"/>
</dbReference>
<dbReference type="RefSeq" id="WP_226176469.1">
    <property type="nucleotide sequence ID" value="NZ_JAJADR010000003.1"/>
</dbReference>
<evidence type="ECO:0000313" key="2">
    <source>
        <dbReference type="EMBL" id="MCB2408982.1"/>
    </source>
</evidence>
<accession>A0ABS8ARY4</accession>
<feature type="chain" id="PRO_5045325263" evidence="1">
    <location>
        <begin position="24"/>
        <end position="418"/>
    </location>
</feature>
<sequence>MKKNAATHLLLAGLLLSPLVVRAQSFRLQQGFETVEGQDELLYTRAVDDPGVLSTGTFASATTTNTNAAPKTSNVYSEGTQALGVVNNTGNGGAAATSVVTFNNTTFATGSSSNFFSLRLASYQTNNNGGIDNSSANFLISIAYNGSATFVPTLQINGQNNGSVFSYNATGIASATVNSTSPTLTNATSQTDLTGSGQSVALTGTAGLSTARINFGAAITQIQVRVTLVANGKTALYIDDVTIGSDSPLPVELTAFDVIRQNNAVLLKWATASEKNNDRFEVQRSPDGQKFTTISTVSGSGTSNKATSYSAKDTGPLAGETYYRLRQVDTNGSDSYSPVRVVRAIVEAIYPSPTYELLNLPMSAAGTPYRILNSLGQILMQGTVPSNGAVDVQRLTEGSYLLETGTGRDRATQRFVRR</sequence>
<comment type="caution">
    <text evidence="2">The sequence shown here is derived from an EMBL/GenBank/DDBJ whole genome shotgun (WGS) entry which is preliminary data.</text>
</comment>
<dbReference type="Proteomes" id="UP001165296">
    <property type="component" value="Unassembled WGS sequence"/>
</dbReference>
<organism evidence="2 3">
    <name type="scientific">Hymenobacter lucidus</name>
    <dbReference type="NCBI Taxonomy" id="2880930"/>
    <lineage>
        <taxon>Bacteria</taxon>
        <taxon>Pseudomonadati</taxon>
        <taxon>Bacteroidota</taxon>
        <taxon>Cytophagia</taxon>
        <taxon>Cytophagales</taxon>
        <taxon>Hymenobacteraceae</taxon>
        <taxon>Hymenobacter</taxon>
    </lineage>
</organism>
<dbReference type="EMBL" id="JAJADR010000003">
    <property type="protein sequence ID" value="MCB2408982.1"/>
    <property type="molecule type" value="Genomic_DNA"/>
</dbReference>
<feature type="signal peptide" evidence="1">
    <location>
        <begin position="1"/>
        <end position="23"/>
    </location>
</feature>
<evidence type="ECO:0000313" key="3">
    <source>
        <dbReference type="Proteomes" id="UP001165296"/>
    </source>
</evidence>
<keyword evidence="3" id="KW-1185">Reference proteome</keyword>
<dbReference type="InterPro" id="IPR013783">
    <property type="entry name" value="Ig-like_fold"/>
</dbReference>
<name>A0ABS8ARY4_9BACT</name>
<keyword evidence="1" id="KW-0732">Signal</keyword>
<dbReference type="InterPro" id="IPR026444">
    <property type="entry name" value="Secre_tail"/>
</dbReference>
<reference evidence="2" key="1">
    <citation type="submission" date="2021-10" db="EMBL/GenBank/DDBJ databases">
        <authorList>
            <person name="Dean J.D."/>
            <person name="Kim M.K."/>
            <person name="Newey C.N."/>
            <person name="Stoker T.S."/>
            <person name="Thompson D.W."/>
            <person name="Grose J.H."/>
        </authorList>
    </citation>
    <scope>NUCLEOTIDE SEQUENCE</scope>
    <source>
        <strain evidence="2">BT178</strain>
    </source>
</reference>